<dbReference type="PANTHER" id="PTHR24291">
    <property type="entry name" value="CYTOCHROME P450 FAMILY 4"/>
    <property type="match status" value="1"/>
</dbReference>
<dbReference type="Pfam" id="PF00067">
    <property type="entry name" value="p450"/>
    <property type="match status" value="1"/>
</dbReference>
<accession>X5DT45</accession>
<evidence type="ECO:0000256" key="5">
    <source>
        <dbReference type="ARBA" id="ARBA00023002"/>
    </source>
</evidence>
<keyword evidence="3" id="KW-0349">Heme</keyword>
<sequence>TTFGVNVNCQEDPNHPFLVQVEIMMEITSERIFNILQHPEWMFKLSPQYAKFCKARQTVNEFILKIVETKREEIKAKRRTNPEGKEIDVTESKIPSFLELVLNMEKDIKYTDTELMQELIALTLAGTDTSAISLSFFFELMSKYPDVQEKVYQE</sequence>
<comment type="similarity">
    <text evidence="2">Belongs to the cytochrome P450 family.</text>
</comment>
<dbReference type="InterPro" id="IPR050196">
    <property type="entry name" value="Cytochrome_P450_Monoox"/>
</dbReference>
<dbReference type="GO" id="GO:0004497">
    <property type="term" value="F:monooxygenase activity"/>
    <property type="evidence" value="ECO:0007669"/>
    <property type="project" value="UniProtKB-KW"/>
</dbReference>
<evidence type="ECO:0000256" key="1">
    <source>
        <dbReference type="ARBA" id="ARBA00001971"/>
    </source>
</evidence>
<dbReference type="EMBL" id="KF701174">
    <property type="protein sequence ID" value="AHW57344.1"/>
    <property type="molecule type" value="mRNA"/>
</dbReference>
<evidence type="ECO:0000256" key="6">
    <source>
        <dbReference type="ARBA" id="ARBA00023004"/>
    </source>
</evidence>
<dbReference type="OrthoDB" id="1470350at2759"/>
<evidence type="ECO:0000256" key="7">
    <source>
        <dbReference type="ARBA" id="ARBA00023033"/>
    </source>
</evidence>
<evidence type="ECO:0000256" key="3">
    <source>
        <dbReference type="ARBA" id="ARBA00022617"/>
    </source>
</evidence>
<dbReference type="InterPro" id="IPR036396">
    <property type="entry name" value="Cyt_P450_sf"/>
</dbReference>
<evidence type="ECO:0000256" key="2">
    <source>
        <dbReference type="ARBA" id="ARBA00010617"/>
    </source>
</evidence>
<organism evidence="8">
    <name type="scientific">Chilo suppressalis</name>
    <name type="common">Asiatic rice borer moth</name>
    <dbReference type="NCBI Taxonomy" id="168631"/>
    <lineage>
        <taxon>Eukaryota</taxon>
        <taxon>Metazoa</taxon>
        <taxon>Ecdysozoa</taxon>
        <taxon>Arthropoda</taxon>
        <taxon>Hexapoda</taxon>
        <taxon>Insecta</taxon>
        <taxon>Pterygota</taxon>
        <taxon>Neoptera</taxon>
        <taxon>Endopterygota</taxon>
        <taxon>Lepidoptera</taxon>
        <taxon>Glossata</taxon>
        <taxon>Ditrysia</taxon>
        <taxon>Pyraloidea</taxon>
        <taxon>Crambidae</taxon>
        <taxon>Crambinae</taxon>
        <taxon>Chilo</taxon>
    </lineage>
</organism>
<feature type="non-terminal residue" evidence="8">
    <location>
        <position position="1"/>
    </location>
</feature>
<name>X5DT45_CHISP</name>
<dbReference type="InterPro" id="IPR002401">
    <property type="entry name" value="Cyt_P450_E_grp-I"/>
</dbReference>
<dbReference type="AlphaFoldDB" id="X5DT45"/>
<dbReference type="GO" id="GO:0005506">
    <property type="term" value="F:iron ion binding"/>
    <property type="evidence" value="ECO:0007669"/>
    <property type="project" value="InterPro"/>
</dbReference>
<dbReference type="PANTHER" id="PTHR24291:SF201">
    <property type="entry name" value="CYTOCHROME P450, FAMILY 4, SUBFAMILY B, POLYPEPTIDE 7"/>
    <property type="match status" value="1"/>
</dbReference>
<evidence type="ECO:0000256" key="4">
    <source>
        <dbReference type="ARBA" id="ARBA00022723"/>
    </source>
</evidence>
<keyword evidence="7" id="KW-0503">Monooxygenase</keyword>
<dbReference type="Gene3D" id="1.10.630.10">
    <property type="entry name" value="Cytochrome P450"/>
    <property type="match status" value="1"/>
</dbReference>
<dbReference type="GO" id="GO:0020037">
    <property type="term" value="F:heme binding"/>
    <property type="evidence" value="ECO:0007669"/>
    <property type="project" value="InterPro"/>
</dbReference>
<protein>
    <submittedName>
        <fullName evidence="8">CYP341-51</fullName>
    </submittedName>
</protein>
<keyword evidence="5" id="KW-0560">Oxidoreductase</keyword>
<evidence type="ECO:0000313" key="8">
    <source>
        <dbReference type="EMBL" id="AHW57344.1"/>
    </source>
</evidence>
<dbReference type="PRINTS" id="PR00463">
    <property type="entry name" value="EP450I"/>
</dbReference>
<keyword evidence="6" id="KW-0408">Iron</keyword>
<dbReference type="SUPFAM" id="SSF48264">
    <property type="entry name" value="Cytochrome P450"/>
    <property type="match status" value="1"/>
</dbReference>
<keyword evidence="4" id="KW-0479">Metal-binding</keyword>
<dbReference type="InterPro" id="IPR001128">
    <property type="entry name" value="Cyt_P450"/>
</dbReference>
<reference evidence="8" key="1">
    <citation type="journal article" date="2014" name="Biochem. Biophys. Res. Commun.">
        <title>Genome-wide analysis reveals the expansion of Cytochrome P450 genes associated with xenobiotic metabolism in rice striped stem borer, Chilo suppressalis.</title>
        <authorList>
            <person name="Wang B."/>
            <person name="Shahzad M.F."/>
            <person name="Zhang Z."/>
            <person name="Sun H."/>
            <person name="Han P."/>
            <person name="Li F."/>
            <person name="Han Z."/>
        </authorList>
    </citation>
    <scope>NUCLEOTIDE SEQUENCE</scope>
</reference>
<comment type="cofactor">
    <cofactor evidence="1">
        <name>heme</name>
        <dbReference type="ChEBI" id="CHEBI:30413"/>
    </cofactor>
</comment>
<dbReference type="GO" id="GO:0016705">
    <property type="term" value="F:oxidoreductase activity, acting on paired donors, with incorporation or reduction of molecular oxygen"/>
    <property type="evidence" value="ECO:0007669"/>
    <property type="project" value="InterPro"/>
</dbReference>
<proteinExistence type="evidence at transcript level"/>